<evidence type="ECO:0000256" key="1">
    <source>
        <dbReference type="ARBA" id="ARBA00003195"/>
    </source>
</evidence>
<dbReference type="Proteomes" id="UP001190926">
    <property type="component" value="Unassembled WGS sequence"/>
</dbReference>
<keyword evidence="6" id="KW-0679">Respiratory chain</keyword>
<dbReference type="GO" id="GO:0032981">
    <property type="term" value="P:mitochondrial respiratory chain complex I assembly"/>
    <property type="evidence" value="ECO:0007669"/>
    <property type="project" value="TreeGrafter"/>
</dbReference>
<feature type="transmembrane region" description="Helical" evidence="12">
    <location>
        <begin position="82"/>
        <end position="103"/>
    </location>
</feature>
<evidence type="ECO:0000256" key="4">
    <source>
        <dbReference type="ARBA" id="ARBA00007372"/>
    </source>
</evidence>
<evidence type="ECO:0000256" key="3">
    <source>
        <dbReference type="ARBA" id="ARBA00004637"/>
    </source>
</evidence>
<evidence type="ECO:0000313" key="13">
    <source>
        <dbReference type="EMBL" id="KAH6834459.1"/>
    </source>
</evidence>
<feature type="transmembrane region" description="Helical" evidence="12">
    <location>
        <begin position="50"/>
        <end position="70"/>
    </location>
</feature>
<evidence type="ECO:0000256" key="11">
    <source>
        <dbReference type="ARBA" id="ARBA00023157"/>
    </source>
</evidence>
<proteinExistence type="inferred from homology"/>
<keyword evidence="14" id="KW-1185">Reference proteome</keyword>
<keyword evidence="7" id="KW-0999">Mitochondrion inner membrane</keyword>
<name>A0AAD4PBR5_PERFH</name>
<comment type="function">
    <text evidence="1">Accessory subunit of the mitochondrial membrane respiratory chain NADH dehydrogenase (Complex I), that is believed not to be involved in catalysis. Complex I functions in the transfer of electrons from NADH to the respiratory chain. The immediate electron acceptor for the enzyme is believed to be ubiquinone.</text>
</comment>
<gene>
    <name evidence="13" type="ORF">C2S53_004194</name>
</gene>
<dbReference type="EMBL" id="SDAM02000050">
    <property type="protein sequence ID" value="KAH6834459.1"/>
    <property type="molecule type" value="Genomic_DNA"/>
</dbReference>
<keyword evidence="9" id="KW-0496">Mitochondrion</keyword>
<comment type="subcellular location">
    <subcellularLocation>
        <location evidence="3">Mitochondrion inner membrane</location>
        <topology evidence="3">Peripheral membrane protein</topology>
    </subcellularLocation>
    <subcellularLocation>
        <location evidence="2">Mitochondrion intermembrane space</location>
    </subcellularLocation>
</comment>
<dbReference type="AlphaFoldDB" id="A0AAD4PBR5"/>
<protein>
    <submittedName>
        <fullName evidence="13">NADH-ubiquinone oxidoreductase-like protein</fullName>
    </submittedName>
</protein>
<dbReference type="PANTHER" id="PTHR15224">
    <property type="entry name" value="NADH DEHYDROGENASE [UBIQUINONE] IRON-SULFUR PROTEIN 5"/>
    <property type="match status" value="1"/>
</dbReference>
<keyword evidence="5" id="KW-0813">Transport</keyword>
<evidence type="ECO:0000256" key="2">
    <source>
        <dbReference type="ARBA" id="ARBA00004569"/>
    </source>
</evidence>
<accession>A0AAD4PBR5</accession>
<reference evidence="13 14" key="1">
    <citation type="journal article" date="2021" name="Nat. Commun.">
        <title>Incipient diploidization of the medicinal plant Perilla within 10,000 years.</title>
        <authorList>
            <person name="Zhang Y."/>
            <person name="Shen Q."/>
            <person name="Leng L."/>
            <person name="Zhang D."/>
            <person name="Chen S."/>
            <person name="Shi Y."/>
            <person name="Ning Z."/>
            <person name="Chen S."/>
        </authorList>
    </citation>
    <scope>NUCLEOTIDE SEQUENCE [LARGE SCALE GENOMIC DNA]</scope>
    <source>
        <strain evidence="14">cv. PC099</strain>
    </source>
</reference>
<dbReference type="CDD" id="cd24141">
    <property type="entry name" value="NDUFS5-like"/>
    <property type="match status" value="1"/>
</dbReference>
<evidence type="ECO:0000313" key="14">
    <source>
        <dbReference type="Proteomes" id="UP001190926"/>
    </source>
</evidence>
<sequence length="107" mass="12469">MSNNGRCYDFWVDFSEFMSRYREPKDCGLLREDYFECLHHSKEAQSKVGMLAWITGLFLIAQIVWCWFFVDVLGWGAVDAAVAVDLTSWTTVMAQFVYVVGWCKDFL</sequence>
<evidence type="ECO:0000256" key="5">
    <source>
        <dbReference type="ARBA" id="ARBA00022448"/>
    </source>
</evidence>
<keyword evidence="11" id="KW-1015">Disulfide bond</keyword>
<evidence type="ECO:0000256" key="7">
    <source>
        <dbReference type="ARBA" id="ARBA00022792"/>
    </source>
</evidence>
<evidence type="ECO:0000256" key="9">
    <source>
        <dbReference type="ARBA" id="ARBA00023128"/>
    </source>
</evidence>
<evidence type="ECO:0000256" key="6">
    <source>
        <dbReference type="ARBA" id="ARBA00022660"/>
    </source>
</evidence>
<evidence type="ECO:0000256" key="10">
    <source>
        <dbReference type="ARBA" id="ARBA00023136"/>
    </source>
</evidence>
<evidence type="ECO:0000256" key="12">
    <source>
        <dbReference type="SAM" id="Phobius"/>
    </source>
</evidence>
<evidence type="ECO:0000256" key="8">
    <source>
        <dbReference type="ARBA" id="ARBA00022982"/>
    </source>
</evidence>
<dbReference type="GO" id="GO:0005758">
    <property type="term" value="C:mitochondrial intermembrane space"/>
    <property type="evidence" value="ECO:0007669"/>
    <property type="project" value="UniProtKB-SubCell"/>
</dbReference>
<dbReference type="InterPro" id="IPR019342">
    <property type="entry name" value="NADH_UbQ_OxRdtase_FeS-su5"/>
</dbReference>
<organism evidence="13 14">
    <name type="scientific">Perilla frutescens var. hirtella</name>
    <name type="common">Perilla citriodora</name>
    <name type="synonym">Perilla setoyensis</name>
    <dbReference type="NCBI Taxonomy" id="608512"/>
    <lineage>
        <taxon>Eukaryota</taxon>
        <taxon>Viridiplantae</taxon>
        <taxon>Streptophyta</taxon>
        <taxon>Embryophyta</taxon>
        <taxon>Tracheophyta</taxon>
        <taxon>Spermatophyta</taxon>
        <taxon>Magnoliopsida</taxon>
        <taxon>eudicotyledons</taxon>
        <taxon>Gunneridae</taxon>
        <taxon>Pentapetalae</taxon>
        <taxon>asterids</taxon>
        <taxon>lamiids</taxon>
        <taxon>Lamiales</taxon>
        <taxon>Lamiaceae</taxon>
        <taxon>Nepetoideae</taxon>
        <taxon>Elsholtzieae</taxon>
        <taxon>Perilla</taxon>
    </lineage>
</organism>
<keyword evidence="12" id="KW-0812">Transmembrane</keyword>
<keyword evidence="10 12" id="KW-0472">Membrane</keyword>
<dbReference type="GO" id="GO:0005743">
    <property type="term" value="C:mitochondrial inner membrane"/>
    <property type="evidence" value="ECO:0007669"/>
    <property type="project" value="UniProtKB-SubCell"/>
</dbReference>
<dbReference type="PANTHER" id="PTHR15224:SF7">
    <property type="entry name" value="NADH DEHYDROGENASE [UBIQUINONE] IRON-SULFUR PROTEIN 5-A-RELATED"/>
    <property type="match status" value="1"/>
</dbReference>
<comment type="similarity">
    <text evidence="4">Belongs to the complex I NDUFS5 subunit family.</text>
</comment>
<keyword evidence="12" id="KW-1133">Transmembrane helix</keyword>
<keyword evidence="8" id="KW-0249">Electron transport</keyword>
<comment type="caution">
    <text evidence="13">The sequence shown here is derived from an EMBL/GenBank/DDBJ whole genome shotgun (WGS) entry which is preliminary data.</text>
</comment>